<dbReference type="RefSeq" id="WP_348955267.1">
    <property type="nucleotide sequence ID" value="NZ_JBDZYD010000014.1"/>
</dbReference>
<dbReference type="Proteomes" id="UP001440984">
    <property type="component" value="Unassembled WGS sequence"/>
</dbReference>
<name>A0ABV0LPJ0_9PSEU</name>
<organism evidence="1 2">
    <name type="scientific">Amycolatopsis melonis</name>
    <dbReference type="NCBI Taxonomy" id="3156488"/>
    <lineage>
        <taxon>Bacteria</taxon>
        <taxon>Bacillati</taxon>
        <taxon>Actinomycetota</taxon>
        <taxon>Actinomycetes</taxon>
        <taxon>Pseudonocardiales</taxon>
        <taxon>Pseudonocardiaceae</taxon>
        <taxon>Amycolatopsis</taxon>
    </lineage>
</organism>
<reference evidence="1 2" key="1">
    <citation type="submission" date="2024-05" db="EMBL/GenBank/DDBJ databases">
        <authorList>
            <person name="Zhao H."/>
            <person name="Xu Y."/>
            <person name="Lin S."/>
            <person name="Spain J.C."/>
            <person name="Zhou N.-Y."/>
        </authorList>
    </citation>
    <scope>NUCLEOTIDE SEQUENCE [LARGE SCALE GENOMIC DNA]</scope>
    <source>
        <strain evidence="1 2">NEAU-NG30</strain>
    </source>
</reference>
<protein>
    <submittedName>
        <fullName evidence="1">Uncharacterized protein</fullName>
    </submittedName>
</protein>
<comment type="caution">
    <text evidence="1">The sequence shown here is derived from an EMBL/GenBank/DDBJ whole genome shotgun (WGS) entry which is preliminary data.</text>
</comment>
<keyword evidence="2" id="KW-1185">Reference proteome</keyword>
<gene>
    <name evidence="1" type="ORF">ABJI51_34415</name>
</gene>
<evidence type="ECO:0000313" key="2">
    <source>
        <dbReference type="Proteomes" id="UP001440984"/>
    </source>
</evidence>
<dbReference type="EMBL" id="JBDZYD010000014">
    <property type="protein sequence ID" value="MEQ0564206.1"/>
    <property type="molecule type" value="Genomic_DNA"/>
</dbReference>
<accession>A0ABV0LPJ0</accession>
<evidence type="ECO:0000313" key="1">
    <source>
        <dbReference type="EMBL" id="MEQ0564206.1"/>
    </source>
</evidence>
<proteinExistence type="predicted"/>
<sequence length="90" mass="9952">MWWAVVEEQRGGGEARTWAVTKTKPAGGDRDHADGVAQRLAFEHKPVHPSSPKSRKVLRVADGYLVIVEGRTSTFHFRVTLGETVTAPEQ</sequence>